<evidence type="ECO:0000256" key="7">
    <source>
        <dbReference type="ARBA" id="ARBA00048768"/>
    </source>
</evidence>
<gene>
    <name evidence="11" type="primary">Wdyhv1</name>
</gene>
<dbReference type="CTD" id="55093"/>
<evidence type="ECO:0000259" key="9">
    <source>
        <dbReference type="Pfam" id="PF09764"/>
    </source>
</evidence>
<protein>
    <recommendedName>
        <fullName evidence="5 8">Protein N-terminal glutamine amidohydrolase</fullName>
        <ecNumber evidence="4 8">3.5.1.122</ecNumber>
    </recommendedName>
    <alternativeName>
        <fullName evidence="8">Protein NH2-terminal glutamine deamidase</fullName>
    </alternativeName>
</protein>
<dbReference type="RefSeq" id="XP_029325300.1">
    <property type="nucleotide sequence ID" value="XM_029469440.1"/>
</dbReference>
<dbReference type="InterPro" id="IPR037132">
    <property type="entry name" value="N_Gln_amidohydro_ab_roll_sf"/>
</dbReference>
<reference evidence="11" key="1">
    <citation type="submission" date="2025-08" db="UniProtKB">
        <authorList>
            <consortium name="RefSeq"/>
        </authorList>
    </citation>
    <scope>IDENTIFICATION</scope>
</reference>
<dbReference type="GO" id="GO:0070773">
    <property type="term" value="F:protein-N-terminal glutamine amidohydrolase activity"/>
    <property type="evidence" value="ECO:0007669"/>
    <property type="project" value="UniProtKB-UniRule"/>
</dbReference>
<evidence type="ECO:0000313" key="10">
    <source>
        <dbReference type="Proteomes" id="UP000515126"/>
    </source>
</evidence>
<dbReference type="PANTHER" id="PTHR13035">
    <property type="entry name" value="PROTEIN N-TERMINAL GLUTAMINE AMIDOHYDROLASE"/>
    <property type="match status" value="1"/>
</dbReference>
<evidence type="ECO:0000256" key="4">
    <source>
        <dbReference type="ARBA" id="ARBA00012718"/>
    </source>
</evidence>
<evidence type="ECO:0000256" key="8">
    <source>
        <dbReference type="RuleBase" id="RU367082"/>
    </source>
</evidence>
<name>A0A6P7QKC1_MUSCR</name>
<evidence type="ECO:0000256" key="3">
    <source>
        <dbReference type="ARBA" id="ARBA00011245"/>
    </source>
</evidence>
<dbReference type="Pfam" id="PF09764">
    <property type="entry name" value="Nt_Gln_amidase"/>
    <property type="match status" value="1"/>
</dbReference>
<dbReference type="EC" id="3.5.1.122" evidence="4 8"/>
<dbReference type="Proteomes" id="UP000515126">
    <property type="component" value="Chromosome 15"/>
</dbReference>
<keyword evidence="10" id="KW-1185">Reference proteome</keyword>
<evidence type="ECO:0000313" key="11">
    <source>
        <dbReference type="RefSeq" id="XP_029325300.1"/>
    </source>
</evidence>
<organism evidence="10 11">
    <name type="scientific">Mus caroli</name>
    <name type="common">Ryukyu mouse</name>
    <name type="synonym">Ricefield mouse</name>
    <dbReference type="NCBI Taxonomy" id="10089"/>
    <lineage>
        <taxon>Eukaryota</taxon>
        <taxon>Metazoa</taxon>
        <taxon>Chordata</taxon>
        <taxon>Craniata</taxon>
        <taxon>Vertebrata</taxon>
        <taxon>Euteleostomi</taxon>
        <taxon>Mammalia</taxon>
        <taxon>Eutheria</taxon>
        <taxon>Euarchontoglires</taxon>
        <taxon>Glires</taxon>
        <taxon>Rodentia</taxon>
        <taxon>Myomorpha</taxon>
        <taxon>Muroidea</taxon>
        <taxon>Muridae</taxon>
        <taxon>Murinae</taxon>
        <taxon>Mus</taxon>
        <taxon>Mus</taxon>
    </lineage>
</organism>
<dbReference type="InterPro" id="IPR039733">
    <property type="entry name" value="NTAQ1"/>
</dbReference>
<sequence>MEGDGPAATAPQYQPACPTRDACVYNSCYCEENIWKLCEYIKTHNQYLLEECHAVFISNEKKMVPIWKQQARPENGPVIWDYHVVLLHVSREGQSFIYDLDTILPFPCPFDIYIEDALKSDDDIHLQFRRLQNEPERLHQHGPCSRMGSCLHAA</sequence>
<dbReference type="AlphaFoldDB" id="A0A6P7QKC1"/>
<dbReference type="InterPro" id="IPR023128">
    <property type="entry name" value="Prot_N_Gln_amidohydro_ab_roll"/>
</dbReference>
<evidence type="ECO:0000256" key="2">
    <source>
        <dbReference type="ARBA" id="ARBA00008985"/>
    </source>
</evidence>
<proteinExistence type="inferred from homology"/>
<feature type="domain" description="Protein N-terminal glutamine amidohydrolase alpha beta roll" evidence="9">
    <location>
        <begin position="25"/>
        <end position="130"/>
    </location>
</feature>
<evidence type="ECO:0000256" key="1">
    <source>
        <dbReference type="ARBA" id="ARBA00002022"/>
    </source>
</evidence>
<evidence type="ECO:0000256" key="5">
    <source>
        <dbReference type="ARBA" id="ARBA00021247"/>
    </source>
</evidence>
<keyword evidence="6 8" id="KW-0378">Hydrolase</keyword>
<comment type="subunit">
    <text evidence="3 8">Monomer.</text>
</comment>
<dbReference type="GeneID" id="110310826"/>
<dbReference type="PANTHER" id="PTHR13035:SF0">
    <property type="entry name" value="PROTEIN N-TERMINAL GLUTAMINE AMIDOHYDROLASE"/>
    <property type="match status" value="1"/>
</dbReference>
<evidence type="ECO:0000256" key="6">
    <source>
        <dbReference type="ARBA" id="ARBA00022801"/>
    </source>
</evidence>
<dbReference type="GO" id="GO:0005634">
    <property type="term" value="C:nucleus"/>
    <property type="evidence" value="ECO:0007669"/>
    <property type="project" value="TreeGrafter"/>
</dbReference>
<dbReference type="GO" id="GO:0008418">
    <property type="term" value="F:protein-N-terminal asparagine amidohydrolase activity"/>
    <property type="evidence" value="ECO:0007669"/>
    <property type="project" value="UniProtKB-UniRule"/>
</dbReference>
<accession>A0A6P7QKC1</accession>
<comment type="catalytic activity">
    <reaction evidence="7 8">
        <text>N-terminal L-glutaminyl-[protein] + H2O = N-terminal L-glutamyl-[protein] + NH4(+)</text>
        <dbReference type="Rhea" id="RHEA:50680"/>
        <dbReference type="Rhea" id="RHEA-COMP:12668"/>
        <dbReference type="Rhea" id="RHEA-COMP:12777"/>
        <dbReference type="ChEBI" id="CHEBI:15377"/>
        <dbReference type="ChEBI" id="CHEBI:28938"/>
        <dbReference type="ChEBI" id="CHEBI:64721"/>
        <dbReference type="ChEBI" id="CHEBI:64722"/>
        <dbReference type="EC" id="3.5.1.122"/>
    </reaction>
</comment>
<dbReference type="GO" id="GO:0005829">
    <property type="term" value="C:cytosol"/>
    <property type="evidence" value="ECO:0007669"/>
    <property type="project" value="TreeGrafter"/>
</dbReference>
<dbReference type="Gene3D" id="3.10.620.10">
    <property type="entry name" value="Protein N-terminal glutamine amidohydrolase, alpha beta roll"/>
    <property type="match status" value="1"/>
</dbReference>
<comment type="function">
    <text evidence="1">Mediates the side-chain deamidation of N-terminal glutamine residues to glutamate, an important step in N-end rule pathway of protein degradation. Conversion of the resulting N-terminal glutamine to glutamate renders the protein susceptible to arginylation, polyubiquitination and degradation as specified by the N-end rule. Does not act on substrates with internal or C-terminal glutamine and does not act on non-glutamine residues in any position. Does not deaminate acetylated N-terminal glutamine. With the exception of proline, all tested second-position residues on substrate peptides do not greatly influence the activity. In contrast, a proline at position 2, virtually abolishes deamidation of N-terminal glutamine.</text>
</comment>
<comment type="similarity">
    <text evidence="2 8">Belongs to the NTAQ1 family.</text>
</comment>